<organism evidence="5 6">
    <name type="scientific">Pleomassaria siparia CBS 279.74</name>
    <dbReference type="NCBI Taxonomy" id="1314801"/>
    <lineage>
        <taxon>Eukaryota</taxon>
        <taxon>Fungi</taxon>
        <taxon>Dikarya</taxon>
        <taxon>Ascomycota</taxon>
        <taxon>Pezizomycotina</taxon>
        <taxon>Dothideomycetes</taxon>
        <taxon>Pleosporomycetidae</taxon>
        <taxon>Pleosporales</taxon>
        <taxon>Pleomassariaceae</taxon>
        <taxon>Pleomassaria</taxon>
    </lineage>
</organism>
<dbReference type="EMBL" id="MU005764">
    <property type="protein sequence ID" value="KAF2715148.1"/>
    <property type="molecule type" value="Genomic_DNA"/>
</dbReference>
<gene>
    <name evidence="5" type="ORF">K504DRAFT_457316</name>
</gene>
<accession>A0A6G1KQN5</accession>
<dbReference type="GO" id="GO:0016298">
    <property type="term" value="F:lipase activity"/>
    <property type="evidence" value="ECO:0007669"/>
    <property type="project" value="InterPro"/>
</dbReference>
<comment type="subcellular location">
    <subcellularLocation>
        <location evidence="1">Lipid droplet</location>
    </subcellularLocation>
</comment>
<name>A0A6G1KQN5_9PLEO</name>
<evidence type="ECO:0000313" key="5">
    <source>
        <dbReference type="EMBL" id="KAF2715148.1"/>
    </source>
</evidence>
<keyword evidence="4" id="KW-0378">Hydrolase</keyword>
<comment type="similarity">
    <text evidence="2">Belongs to the AB hydrolase superfamily. LDAH family.</text>
</comment>
<reference evidence="5" key="1">
    <citation type="journal article" date="2020" name="Stud. Mycol.">
        <title>101 Dothideomycetes genomes: a test case for predicting lifestyles and emergence of pathogens.</title>
        <authorList>
            <person name="Haridas S."/>
            <person name="Albert R."/>
            <person name="Binder M."/>
            <person name="Bloem J."/>
            <person name="Labutti K."/>
            <person name="Salamov A."/>
            <person name="Andreopoulos B."/>
            <person name="Baker S."/>
            <person name="Barry K."/>
            <person name="Bills G."/>
            <person name="Bluhm B."/>
            <person name="Cannon C."/>
            <person name="Castanera R."/>
            <person name="Culley D."/>
            <person name="Daum C."/>
            <person name="Ezra D."/>
            <person name="Gonzalez J."/>
            <person name="Henrissat B."/>
            <person name="Kuo A."/>
            <person name="Liang C."/>
            <person name="Lipzen A."/>
            <person name="Lutzoni F."/>
            <person name="Magnuson J."/>
            <person name="Mondo S."/>
            <person name="Nolan M."/>
            <person name="Ohm R."/>
            <person name="Pangilinan J."/>
            <person name="Park H.-J."/>
            <person name="Ramirez L."/>
            <person name="Alfaro M."/>
            <person name="Sun H."/>
            <person name="Tritt A."/>
            <person name="Yoshinaga Y."/>
            <person name="Zwiers L.-H."/>
            <person name="Turgeon B."/>
            <person name="Goodwin S."/>
            <person name="Spatafora J."/>
            <person name="Crous P."/>
            <person name="Grigoriev I."/>
        </authorList>
    </citation>
    <scope>NUCLEOTIDE SEQUENCE</scope>
    <source>
        <strain evidence="5">CBS 279.74</strain>
    </source>
</reference>
<keyword evidence="6" id="KW-1185">Reference proteome</keyword>
<proteinExistence type="inferred from homology"/>
<dbReference type="GO" id="GO:0019915">
    <property type="term" value="P:lipid storage"/>
    <property type="evidence" value="ECO:0007669"/>
    <property type="project" value="InterPro"/>
</dbReference>
<dbReference type="OrthoDB" id="448051at2759"/>
<evidence type="ECO:0000256" key="4">
    <source>
        <dbReference type="ARBA" id="ARBA00022801"/>
    </source>
</evidence>
<dbReference type="SUPFAM" id="SSF53474">
    <property type="entry name" value="alpha/beta-Hydrolases"/>
    <property type="match status" value="1"/>
</dbReference>
<evidence type="ECO:0000256" key="2">
    <source>
        <dbReference type="ARBA" id="ARBA00008300"/>
    </source>
</evidence>
<protein>
    <recommendedName>
        <fullName evidence="7">Lipid droplet-associated hydrolase</fullName>
    </recommendedName>
</protein>
<dbReference type="AlphaFoldDB" id="A0A6G1KQN5"/>
<evidence type="ECO:0000256" key="3">
    <source>
        <dbReference type="ARBA" id="ARBA00022677"/>
    </source>
</evidence>
<evidence type="ECO:0008006" key="7">
    <source>
        <dbReference type="Google" id="ProtNLM"/>
    </source>
</evidence>
<dbReference type="Proteomes" id="UP000799428">
    <property type="component" value="Unassembled WGS sequence"/>
</dbReference>
<dbReference type="PANTHER" id="PTHR13390:SF0">
    <property type="entry name" value="LIPID DROPLET-ASSOCIATED HYDROLASE"/>
    <property type="match status" value="1"/>
</dbReference>
<dbReference type="Pfam" id="PF10230">
    <property type="entry name" value="LIDHydrolase"/>
    <property type="match status" value="1"/>
</dbReference>
<dbReference type="GO" id="GO:0005811">
    <property type="term" value="C:lipid droplet"/>
    <property type="evidence" value="ECO:0007669"/>
    <property type="project" value="UniProtKB-SubCell"/>
</dbReference>
<dbReference type="InterPro" id="IPR029058">
    <property type="entry name" value="AB_hydrolase_fold"/>
</dbReference>
<evidence type="ECO:0000256" key="1">
    <source>
        <dbReference type="ARBA" id="ARBA00004502"/>
    </source>
</evidence>
<dbReference type="Gene3D" id="3.40.50.1820">
    <property type="entry name" value="alpha/beta hydrolase"/>
    <property type="match status" value="1"/>
</dbReference>
<sequence length="337" mass="37657">MPLSSTIHLHPPISTSLNPTPITYIIYHITGNPGLVEYYRVFLTHLYGLLSDSSASSSPSRIFHVYGRSLSGFEVDGHDHARVLNGPPYSLEQQITESLSCLLDLVKDRGTKDVRVILMGHSVGSYILLEIIRRVREKAAGIRIVGGICLFPTVTHIAKSASGRKVTPLVALPAFPLLVSLLAKALTLLVPTSLLGLLIRIFMNFPPDAANVTASFVKSKHGVRQALYMTHDEMLTITDDVWDEEIWGAAKLSEKSDKRPVLRFLFAETDHWVANETRDELIRVRGSMQEDDEVWKPKMEIDFEYGWPHGFCIKHSVPVAERVCGYVEDIIRSDLEG</sequence>
<dbReference type="PANTHER" id="PTHR13390">
    <property type="entry name" value="LIPASE"/>
    <property type="match status" value="1"/>
</dbReference>
<evidence type="ECO:0000313" key="6">
    <source>
        <dbReference type="Proteomes" id="UP000799428"/>
    </source>
</evidence>
<keyword evidence="3" id="KW-0551">Lipid droplet</keyword>
<dbReference type="InterPro" id="IPR019363">
    <property type="entry name" value="LDAH"/>
</dbReference>